<evidence type="ECO:0000259" key="1">
    <source>
        <dbReference type="Pfam" id="PF05076"/>
    </source>
</evidence>
<dbReference type="Pfam" id="PF05076">
    <property type="entry name" value="SUFU"/>
    <property type="match status" value="1"/>
</dbReference>
<name>A0A8D3X1I0_PRIMW</name>
<dbReference type="KEGG" id="bmh:BMWSH_2457"/>
<sequence>MVKLLAESGANIAAWYTLGEGQETTTINAVKMAQMKGHNEILAYLYSKSENEMNKLEWENNNSIFNYVENKIGEVSFTLSEIVSISRVEIDVHVIMPTEERNAITLFTTGMSTLPMAEGKVEEELQYAELIMTLPPNWPINEEALKKEENNWPLGWIRQIAHLSHMYEGWIDEGIIIPNEEPPQPFANNTKMSSLLIMRPCGENLQLIDEGKGVINLYQLIPLHETERQIAIEKGSDYIVKQLKRSDQAPYFENINRSSVC</sequence>
<reference evidence="2 3" key="1">
    <citation type="journal article" date="2011" name="J. Bacteriol.">
        <title>Complete genome sequence of the industrial strain Bacillus megaterium WSH-002.</title>
        <authorList>
            <person name="Liu L."/>
            <person name="Li Y."/>
            <person name="Zhang J."/>
            <person name="Zou W."/>
            <person name="Zhou Z."/>
            <person name="Liu J."/>
            <person name="Li X."/>
            <person name="Wang L."/>
            <person name="Chen J."/>
        </authorList>
    </citation>
    <scope>NUCLEOTIDE SEQUENCE [LARGE SCALE GENOMIC DNA]</scope>
    <source>
        <strain evidence="2 3">WSH-002</strain>
    </source>
</reference>
<organism evidence="2 3">
    <name type="scientific">Priestia megaterium (strain WSH-002)</name>
    <name type="common">Bacillus megaterium</name>
    <dbReference type="NCBI Taxonomy" id="1006007"/>
    <lineage>
        <taxon>Bacteria</taxon>
        <taxon>Bacillati</taxon>
        <taxon>Bacillota</taxon>
        <taxon>Bacilli</taxon>
        <taxon>Bacillales</taxon>
        <taxon>Bacillaceae</taxon>
        <taxon>Priestia</taxon>
    </lineage>
</organism>
<protein>
    <submittedName>
        <fullName evidence="2">Ankyrin repeats containing protein</fullName>
    </submittedName>
</protein>
<evidence type="ECO:0000313" key="3">
    <source>
        <dbReference type="Proteomes" id="UP000001283"/>
    </source>
</evidence>
<gene>
    <name evidence="2" type="ORF">BMWSH_2457</name>
</gene>
<proteinExistence type="predicted"/>
<evidence type="ECO:0000313" key="2">
    <source>
        <dbReference type="EMBL" id="AEN89339.1"/>
    </source>
</evidence>
<accession>A0A8D3X1I0</accession>
<dbReference type="Proteomes" id="UP000001283">
    <property type="component" value="Chromosome"/>
</dbReference>
<dbReference type="AlphaFoldDB" id="A0A8D3X1I0"/>
<dbReference type="InterPro" id="IPR020941">
    <property type="entry name" value="SUFU-like_domain"/>
</dbReference>
<dbReference type="EMBL" id="CP003017">
    <property type="protein sequence ID" value="AEN89339.1"/>
    <property type="molecule type" value="Genomic_DNA"/>
</dbReference>
<feature type="domain" description="Suppressor of fused-like" evidence="1">
    <location>
        <begin position="88"/>
        <end position="252"/>
    </location>
</feature>